<dbReference type="EMBL" id="JAGGJZ010000013">
    <property type="protein sequence ID" value="MBP1890826.1"/>
    <property type="molecule type" value="Genomic_DNA"/>
</dbReference>
<feature type="binding site" evidence="4">
    <location>
        <position position="28"/>
    </location>
    <ligand>
        <name>NAD(+)</name>
        <dbReference type="ChEBI" id="CHEBI:57540"/>
    </ligand>
</feature>
<evidence type="ECO:0000313" key="7">
    <source>
        <dbReference type="EMBL" id="MBP1890826.1"/>
    </source>
</evidence>
<comment type="catalytic activity">
    <reaction evidence="4">
        <text>N(6)-acetyl-L-lysyl-[protein] + NAD(+) + H2O = 2''-O-acetyl-ADP-D-ribose + nicotinamide + L-lysyl-[protein]</text>
        <dbReference type="Rhea" id="RHEA:43636"/>
        <dbReference type="Rhea" id="RHEA-COMP:9752"/>
        <dbReference type="Rhea" id="RHEA-COMP:10731"/>
        <dbReference type="ChEBI" id="CHEBI:15377"/>
        <dbReference type="ChEBI" id="CHEBI:17154"/>
        <dbReference type="ChEBI" id="CHEBI:29969"/>
        <dbReference type="ChEBI" id="CHEBI:57540"/>
        <dbReference type="ChEBI" id="CHEBI:61930"/>
        <dbReference type="ChEBI" id="CHEBI:83767"/>
        <dbReference type="EC" id="2.3.1.286"/>
    </reaction>
</comment>
<comment type="caution">
    <text evidence="4">Lacks conserved residue(s) required for the propagation of feature annotation.</text>
</comment>
<evidence type="ECO:0000259" key="6">
    <source>
        <dbReference type="PROSITE" id="PS50305"/>
    </source>
</evidence>
<evidence type="ECO:0000256" key="4">
    <source>
        <dbReference type="HAMAP-Rule" id="MF_01968"/>
    </source>
</evidence>
<dbReference type="SUPFAM" id="SSF52467">
    <property type="entry name" value="DHS-like NAD/FAD-binding domain"/>
    <property type="match status" value="1"/>
</dbReference>
<keyword evidence="4 5" id="KW-0479">Metal-binding</keyword>
<feature type="binding site" evidence="4">
    <location>
        <position position="198"/>
    </location>
    <ligand>
        <name>NAD(+)</name>
        <dbReference type="ChEBI" id="CHEBI:57540"/>
    </ligand>
</feature>
<feature type="binding site" evidence="4">
    <location>
        <position position="39"/>
    </location>
    <ligand>
        <name>nicotinamide</name>
        <dbReference type="ChEBI" id="CHEBI:17154"/>
    </ligand>
</feature>
<dbReference type="Gene3D" id="3.40.50.1220">
    <property type="entry name" value="TPP-binding domain"/>
    <property type="match status" value="1"/>
</dbReference>
<keyword evidence="8" id="KW-1185">Reference proteome</keyword>
<feature type="domain" description="Deacetylase sirtuin-type" evidence="6">
    <location>
        <begin position="1"/>
        <end position="249"/>
    </location>
</feature>
<evidence type="ECO:0000256" key="2">
    <source>
        <dbReference type="ARBA" id="ARBA00022679"/>
    </source>
</evidence>
<feature type="binding site" evidence="4">
    <location>
        <position position="197"/>
    </location>
    <ligand>
        <name>NAD(+)</name>
        <dbReference type="ChEBI" id="CHEBI:57540"/>
    </ligand>
</feature>
<feature type="binding site" evidence="4">
    <location>
        <position position="238"/>
    </location>
    <ligand>
        <name>NAD(+)</name>
        <dbReference type="ChEBI" id="CHEBI:57540"/>
    </ligand>
</feature>
<feature type="binding site" evidence="4">
    <location>
        <position position="109"/>
    </location>
    <ligand>
        <name>NAD(+)</name>
        <dbReference type="ChEBI" id="CHEBI:57540"/>
    </ligand>
</feature>
<feature type="binding site" evidence="4">
    <location>
        <position position="39"/>
    </location>
    <ligand>
        <name>NAD(+)</name>
        <dbReference type="ChEBI" id="CHEBI:57540"/>
    </ligand>
</feature>
<feature type="binding site" evidence="4">
    <location>
        <position position="111"/>
    </location>
    <ligand>
        <name>NAD(+)</name>
        <dbReference type="ChEBI" id="CHEBI:57540"/>
    </ligand>
</feature>
<comment type="cofactor">
    <cofactor evidence="4">
        <name>Zn(2+)</name>
        <dbReference type="ChEBI" id="CHEBI:29105"/>
    </cofactor>
    <text evidence="4">Binds 1 zinc ion per subunit.</text>
</comment>
<dbReference type="InterPro" id="IPR026591">
    <property type="entry name" value="Sirtuin_cat_small_dom_sf"/>
</dbReference>
<keyword evidence="4 5" id="KW-0862">Zinc</keyword>
<feature type="binding site" evidence="4">
    <location>
        <position position="112"/>
    </location>
    <ligand>
        <name>nicotinamide</name>
        <dbReference type="ChEBI" id="CHEBI:17154"/>
    </ligand>
</feature>
<keyword evidence="3 4" id="KW-0520">NAD</keyword>
<accession>A0ABS4F3L2</accession>
<feature type="binding site" evidence="4">
    <location>
        <position position="127"/>
    </location>
    <ligand>
        <name>NAD(+)</name>
        <dbReference type="ChEBI" id="CHEBI:57540"/>
    </ligand>
</feature>
<dbReference type="InterPro" id="IPR026590">
    <property type="entry name" value="Ssirtuin_cat_dom"/>
</dbReference>
<dbReference type="InterPro" id="IPR029035">
    <property type="entry name" value="DHS-like_NAD/FAD-binding_dom"/>
</dbReference>
<dbReference type="RefSeq" id="WP_209797741.1">
    <property type="nucleotide sequence ID" value="NZ_JAGGJZ010000013.1"/>
</dbReference>
<dbReference type="NCBIfam" id="NF001752">
    <property type="entry name" value="PRK00481.1-1"/>
    <property type="match status" value="1"/>
</dbReference>
<name>A0ABS4F3L2_9CLOT</name>
<dbReference type="Gene3D" id="3.30.1600.10">
    <property type="entry name" value="SIR2/SIRT2 'Small Domain"/>
    <property type="match status" value="1"/>
</dbReference>
<sequence>MNNNELSYIEKLAEILKDSNNIVFFGGAGMSTESGIPDFRSANGLYSEKLNINFTPEQLVSHSFYVKYPKEFFNFYKEKLIYPNAKPNAGHNALAKLEKMGKLKAIVTQNIDGLHQAAGSKNVYELHGSVLRNYCTKCHSFYDEKFILDSKDIPTCPKCGGIVKPDVVLYEEGLDEATIQGAIRAISQADTLIIGGTSLVVYPAAGLIDYFRGRNLVLINKSTTPADSKANLLINDDISKVLTEAINNL</sequence>
<dbReference type="EC" id="2.3.1.286" evidence="4"/>
<feature type="binding site" evidence="4 5">
    <location>
        <position position="159"/>
    </location>
    <ligand>
        <name>Zn(2+)</name>
        <dbReference type="ChEBI" id="CHEBI:29105"/>
    </ligand>
</feature>
<dbReference type="HAMAP" id="MF_01968">
    <property type="entry name" value="Sirtuin_ClassU"/>
    <property type="match status" value="1"/>
</dbReference>
<dbReference type="PROSITE" id="PS50305">
    <property type="entry name" value="SIRTUIN"/>
    <property type="match status" value="1"/>
</dbReference>
<evidence type="ECO:0000256" key="3">
    <source>
        <dbReference type="ARBA" id="ARBA00023027"/>
    </source>
</evidence>
<feature type="binding site" evidence="4">
    <location>
        <position position="112"/>
    </location>
    <ligand>
        <name>NAD(+)</name>
        <dbReference type="ChEBI" id="CHEBI:57540"/>
    </ligand>
</feature>
<dbReference type="InterPro" id="IPR003000">
    <property type="entry name" value="Sirtuin"/>
</dbReference>
<protein>
    <recommendedName>
        <fullName evidence="4">NAD-dependent protein deacetylase</fullName>
        <ecNumber evidence="4">2.3.1.286</ecNumber>
    </recommendedName>
    <alternativeName>
        <fullName evidence="4">Regulatory protein SIR2 homolog</fullName>
    </alternativeName>
</protein>
<comment type="function">
    <text evidence="4">NAD-dependent protein deacetylase which modulates the activities of several enzymes which are inactive in their acetylated form.</text>
</comment>
<dbReference type="InterPro" id="IPR050134">
    <property type="entry name" value="NAD-dep_sirtuin_deacylases"/>
</dbReference>
<feature type="binding site" evidence="4">
    <location>
        <position position="111"/>
    </location>
    <ligand>
        <name>nicotinamide</name>
        <dbReference type="ChEBI" id="CHEBI:17154"/>
    </ligand>
</feature>
<feature type="binding site" evidence="4">
    <location>
        <position position="32"/>
    </location>
    <ligand>
        <name>NAD(+)</name>
        <dbReference type="ChEBI" id="CHEBI:57540"/>
    </ligand>
</feature>
<dbReference type="PANTHER" id="PTHR11085">
    <property type="entry name" value="NAD-DEPENDENT PROTEIN DEACYLASE SIRTUIN-5, MITOCHONDRIAL-RELATED"/>
    <property type="match status" value="1"/>
</dbReference>
<feature type="active site" description="Proton acceptor" evidence="4 5">
    <location>
        <position position="127"/>
    </location>
</feature>
<dbReference type="InterPro" id="IPR028628">
    <property type="entry name" value="Sirtuin_class_U"/>
</dbReference>
<comment type="subcellular location">
    <subcellularLocation>
        <location evidence="4">Cytoplasm</location>
    </subcellularLocation>
</comment>
<dbReference type="NCBIfam" id="NF001753">
    <property type="entry name" value="PRK00481.1-3"/>
    <property type="match status" value="1"/>
</dbReference>
<dbReference type="Pfam" id="PF02146">
    <property type="entry name" value="SIR2"/>
    <property type="match status" value="1"/>
</dbReference>
<keyword evidence="7" id="KW-0378">Hydrolase</keyword>
<feature type="binding site" evidence="4">
    <location>
        <position position="40"/>
    </location>
    <ligand>
        <name>NAD(+)</name>
        <dbReference type="ChEBI" id="CHEBI:57540"/>
    </ligand>
</feature>
<feature type="binding site" evidence="4 5">
    <location>
        <position position="138"/>
    </location>
    <ligand>
        <name>Zn(2+)</name>
        <dbReference type="ChEBI" id="CHEBI:29105"/>
    </ligand>
</feature>
<keyword evidence="1 4" id="KW-0963">Cytoplasm</keyword>
<dbReference type="GO" id="GO:0016787">
    <property type="term" value="F:hydrolase activity"/>
    <property type="evidence" value="ECO:0007669"/>
    <property type="project" value="UniProtKB-KW"/>
</dbReference>
<dbReference type="Proteomes" id="UP000783390">
    <property type="component" value="Unassembled WGS sequence"/>
</dbReference>
<evidence type="ECO:0000256" key="1">
    <source>
        <dbReference type="ARBA" id="ARBA00022490"/>
    </source>
</evidence>
<feature type="binding site" evidence="4">
    <location>
        <position position="237"/>
    </location>
    <ligand>
        <name>NAD(+)</name>
        <dbReference type="ChEBI" id="CHEBI:57540"/>
    </ligand>
</feature>
<feature type="binding site" evidence="4 5">
    <location>
        <position position="156"/>
    </location>
    <ligand>
        <name>Zn(2+)</name>
        <dbReference type="ChEBI" id="CHEBI:29105"/>
    </ligand>
</feature>
<proteinExistence type="inferred from homology"/>
<reference evidence="7 8" key="1">
    <citation type="submission" date="2021-03" db="EMBL/GenBank/DDBJ databases">
        <title>Genomic Encyclopedia of Type Strains, Phase IV (KMG-IV): sequencing the most valuable type-strain genomes for metagenomic binning, comparative biology and taxonomic classification.</title>
        <authorList>
            <person name="Goeker M."/>
        </authorList>
    </citation>
    <scope>NUCLEOTIDE SEQUENCE [LARGE SCALE GENOMIC DNA]</scope>
    <source>
        <strain evidence="7 8">DSM 3984</strain>
    </source>
</reference>
<evidence type="ECO:0000313" key="8">
    <source>
        <dbReference type="Proteomes" id="UP000783390"/>
    </source>
</evidence>
<comment type="caution">
    <text evidence="7">The sequence shown here is derived from an EMBL/GenBank/DDBJ whole genome shotgun (WGS) entry which is preliminary data.</text>
</comment>
<evidence type="ECO:0000256" key="5">
    <source>
        <dbReference type="PROSITE-ProRule" id="PRU00236"/>
    </source>
</evidence>
<gene>
    <name evidence="4" type="primary">cobB</name>
    <name evidence="7" type="ORF">J2Z53_002448</name>
</gene>
<feature type="binding site" evidence="4">
    <location>
        <position position="220"/>
    </location>
    <ligand>
        <name>NAD(+)</name>
        <dbReference type="ChEBI" id="CHEBI:57540"/>
    </ligand>
</feature>
<feature type="binding site" evidence="4 5">
    <location>
        <position position="135"/>
    </location>
    <ligand>
        <name>Zn(2+)</name>
        <dbReference type="ChEBI" id="CHEBI:29105"/>
    </ligand>
</feature>
<comment type="similarity">
    <text evidence="4">Belongs to the sirtuin family. Class U subfamily.</text>
</comment>
<organism evidence="7 8">
    <name type="scientific">Clostridium moniliforme</name>
    <dbReference type="NCBI Taxonomy" id="39489"/>
    <lineage>
        <taxon>Bacteria</taxon>
        <taxon>Bacillati</taxon>
        <taxon>Bacillota</taxon>
        <taxon>Clostridia</taxon>
        <taxon>Eubacteriales</taxon>
        <taxon>Clostridiaceae</taxon>
        <taxon>Clostridium</taxon>
    </lineage>
</organism>
<dbReference type="PANTHER" id="PTHR11085:SF4">
    <property type="entry name" value="NAD-DEPENDENT PROTEIN DEACYLASE"/>
    <property type="match status" value="1"/>
</dbReference>
<keyword evidence="2 4" id="KW-0808">Transferase</keyword>